<protein>
    <submittedName>
        <fullName evidence="2">Uncharacterized protein</fullName>
    </submittedName>
</protein>
<gene>
    <name evidence="2" type="ORF">C1SCF055_LOCUS29043</name>
</gene>
<organism evidence="2">
    <name type="scientific">Cladocopium goreaui</name>
    <dbReference type="NCBI Taxonomy" id="2562237"/>
    <lineage>
        <taxon>Eukaryota</taxon>
        <taxon>Sar</taxon>
        <taxon>Alveolata</taxon>
        <taxon>Dinophyceae</taxon>
        <taxon>Suessiales</taxon>
        <taxon>Symbiodiniaceae</taxon>
        <taxon>Cladocopium</taxon>
    </lineage>
</organism>
<dbReference type="Proteomes" id="UP001152797">
    <property type="component" value="Unassembled WGS sequence"/>
</dbReference>
<dbReference type="OrthoDB" id="154058at2759"/>
<feature type="region of interest" description="Disordered" evidence="1">
    <location>
        <begin position="381"/>
        <end position="424"/>
    </location>
</feature>
<feature type="region of interest" description="Disordered" evidence="1">
    <location>
        <begin position="610"/>
        <end position="639"/>
    </location>
</feature>
<evidence type="ECO:0000313" key="2">
    <source>
        <dbReference type="EMBL" id="CAI4003153.1"/>
    </source>
</evidence>
<evidence type="ECO:0000313" key="4">
    <source>
        <dbReference type="Proteomes" id="UP001152797"/>
    </source>
</evidence>
<dbReference type="SUPFAM" id="SSF56672">
    <property type="entry name" value="DNA/RNA polymerases"/>
    <property type="match status" value="1"/>
</dbReference>
<feature type="compositionally biased region" description="Basic residues" evidence="1">
    <location>
        <begin position="614"/>
        <end position="624"/>
    </location>
</feature>
<dbReference type="EMBL" id="CAMXCT020003223">
    <property type="protein sequence ID" value="CAL1156528.1"/>
    <property type="molecule type" value="Genomic_DNA"/>
</dbReference>
<dbReference type="InterPro" id="IPR043502">
    <property type="entry name" value="DNA/RNA_pol_sf"/>
</dbReference>
<dbReference type="InterPro" id="IPR042081">
    <property type="entry name" value="RNA_2'-PTrans_C"/>
</dbReference>
<keyword evidence="4" id="KW-1185">Reference proteome</keyword>
<evidence type="ECO:0000313" key="3">
    <source>
        <dbReference type="EMBL" id="CAL4790465.1"/>
    </source>
</evidence>
<dbReference type="EMBL" id="CAMXCT010003223">
    <property type="protein sequence ID" value="CAI4003153.1"/>
    <property type="molecule type" value="Genomic_DNA"/>
</dbReference>
<feature type="compositionally biased region" description="Acidic residues" evidence="1">
    <location>
        <begin position="410"/>
        <end position="424"/>
    </location>
</feature>
<dbReference type="Gene3D" id="3.20.170.30">
    <property type="match status" value="1"/>
</dbReference>
<reference evidence="3 4" key="2">
    <citation type="submission" date="2024-05" db="EMBL/GenBank/DDBJ databases">
        <authorList>
            <person name="Chen Y."/>
            <person name="Shah S."/>
            <person name="Dougan E. K."/>
            <person name="Thang M."/>
            <person name="Chan C."/>
        </authorList>
    </citation>
    <scope>NUCLEOTIDE SEQUENCE [LARGE SCALE GENOMIC DNA]</scope>
</reference>
<dbReference type="EMBL" id="CAMXCT030003223">
    <property type="protein sequence ID" value="CAL4790465.1"/>
    <property type="molecule type" value="Genomic_DNA"/>
</dbReference>
<reference evidence="2" key="1">
    <citation type="submission" date="2022-10" db="EMBL/GenBank/DDBJ databases">
        <authorList>
            <person name="Chen Y."/>
            <person name="Dougan E. K."/>
            <person name="Chan C."/>
            <person name="Rhodes N."/>
            <person name="Thang M."/>
        </authorList>
    </citation>
    <scope>NUCLEOTIDE SEQUENCE</scope>
</reference>
<evidence type="ECO:0000256" key="1">
    <source>
        <dbReference type="SAM" id="MobiDB-lite"/>
    </source>
</evidence>
<feature type="compositionally biased region" description="Basic and acidic residues" evidence="1">
    <location>
        <begin position="395"/>
        <end position="409"/>
    </location>
</feature>
<accession>A0A9P1D3M9</accession>
<sequence>MVERSVVAERIYHIVETAGALDLLAEEGPTDEYYNRLSQYMGKKFPGASGHLLDHLEALECFLDRSIAAGMTFGIDKACVAVVEGNLLGHNIGRNGAKRSAEKTRAILKFPALKERLHIQQFLGCTNFLRSYLPPEYAHCAKLLGEYVKGAKPFPDDGLGPGTETTTDPAGLGKLLTALLRHGRGVVEEELKKYVSVGGWVQIEKVKEWLARLGADRRGIAAHARSSVARRSWSIPWITEGLDEADVRNKPAELFHGTRRTNWESIKRYGFMSERALMGRKGRLHLHFCRAREHVKQGSEVVIKVHTSALYRRAAEENEKVYGNEKAIYLLFNIPVDCFVEVTDLRTGEDLLKGQGVGSSQLADREAPAAEKAKEVKIEVEESQVKAEVSAEEALGEREARWTKAREVPADDESESYSYEEDEDPGVFCRLGRATLNEARLADPAGVGNTADAQPGPTGAPGTADNQDAPAPGSASGTADASGPADTQADPASSAGRSDTASRRKAIEEDIKEHGAVVCPRCDARNVLIGKGALGALDPTGHAASTIRVLRLTEQAVESVLAYTAEVVEQAEMTLTDPPQRCSPLKRPSTAVLRAKALRGVAYEGGQRAITPLPKKRPGTRVRTSRSPQRVQKGKASNKVPRNVAETPFLNGGVKGLGMFATAREYQEAAISALRSCSETRPVAVNLIAYAIDRADLLGAPLAVAEVHQVPVKVVADQAQTNRMPEQKSVLEQAAEGVLMFSCEQATSSEATTLRLEGKEMGSKESSTRRFWP</sequence>
<dbReference type="AlphaFoldDB" id="A0A9P1D3M9"/>
<comment type="caution">
    <text evidence="2">The sequence shown here is derived from an EMBL/GenBank/DDBJ whole genome shotgun (WGS) entry which is preliminary data.</text>
</comment>
<dbReference type="SUPFAM" id="SSF56399">
    <property type="entry name" value="ADP-ribosylation"/>
    <property type="match status" value="1"/>
</dbReference>
<name>A0A9P1D3M9_9DINO</name>
<proteinExistence type="predicted"/>
<feature type="region of interest" description="Disordered" evidence="1">
    <location>
        <begin position="441"/>
        <end position="504"/>
    </location>
</feature>